<proteinExistence type="predicted"/>
<protein>
    <submittedName>
        <fullName evidence="1">Uncharacterized protein</fullName>
    </submittedName>
</protein>
<dbReference type="EMBL" id="VUJX02000016">
    <property type="protein sequence ID" value="KAL0929509.1"/>
    <property type="molecule type" value="Genomic_DNA"/>
</dbReference>
<accession>A0ACC3YCD2</accession>
<reference evidence="1 2" key="1">
    <citation type="journal article" date="2020" name="Phytopathology">
        <title>Genome Sequence Resources of Colletotrichum truncatum, C. plurivorum, C. musicola, and C. sojae: Four Species Pathogenic to Soybean (Glycine max).</title>
        <authorList>
            <person name="Rogerio F."/>
            <person name="Boufleur T.R."/>
            <person name="Ciampi-Guillardi M."/>
            <person name="Sukno S.A."/>
            <person name="Thon M.R."/>
            <person name="Massola Junior N.S."/>
            <person name="Baroncelli R."/>
        </authorList>
    </citation>
    <scope>NUCLEOTIDE SEQUENCE [LARGE SCALE GENOMIC DNA]</scope>
    <source>
        <strain evidence="1 2">CMES1059</strain>
    </source>
</reference>
<organism evidence="1 2">
    <name type="scientific">Colletotrichum truncatum</name>
    <name type="common">Anthracnose fungus</name>
    <name type="synonym">Colletotrichum capsici</name>
    <dbReference type="NCBI Taxonomy" id="5467"/>
    <lineage>
        <taxon>Eukaryota</taxon>
        <taxon>Fungi</taxon>
        <taxon>Dikarya</taxon>
        <taxon>Ascomycota</taxon>
        <taxon>Pezizomycotina</taxon>
        <taxon>Sordariomycetes</taxon>
        <taxon>Hypocreomycetidae</taxon>
        <taxon>Glomerellales</taxon>
        <taxon>Glomerellaceae</taxon>
        <taxon>Colletotrichum</taxon>
        <taxon>Colletotrichum truncatum species complex</taxon>
    </lineage>
</organism>
<gene>
    <name evidence="1" type="ORF">CTRU02_215408</name>
</gene>
<comment type="caution">
    <text evidence="1">The sequence shown here is derived from an EMBL/GenBank/DDBJ whole genome shotgun (WGS) entry which is preliminary data.</text>
</comment>
<sequence>MAHMIKTSANMRVLSVRLSIENAVTKMEKENEKHLNAIALLHDELKSKVTTLAVAVEDTAALTPIWDGMTEWGQQEQ</sequence>
<name>A0ACC3YCD2_COLTU</name>
<evidence type="ECO:0000313" key="2">
    <source>
        <dbReference type="Proteomes" id="UP000805649"/>
    </source>
</evidence>
<evidence type="ECO:0000313" key="1">
    <source>
        <dbReference type="EMBL" id="KAL0929509.1"/>
    </source>
</evidence>
<dbReference type="Proteomes" id="UP000805649">
    <property type="component" value="Unassembled WGS sequence"/>
</dbReference>
<keyword evidence="2" id="KW-1185">Reference proteome</keyword>